<dbReference type="RefSeq" id="WP_131866030.1">
    <property type="nucleotide sequence ID" value="NZ_SMCR01000007.1"/>
</dbReference>
<dbReference type="EMBL" id="SMCR01000007">
    <property type="protein sequence ID" value="TCV94320.1"/>
    <property type="molecule type" value="Genomic_DNA"/>
</dbReference>
<gene>
    <name evidence="1" type="ORF">EDC52_10760</name>
</gene>
<comment type="caution">
    <text evidence="1">The sequence shown here is derived from an EMBL/GenBank/DDBJ whole genome shotgun (WGS) entry which is preliminary data.</text>
</comment>
<reference evidence="1 2" key="1">
    <citation type="submission" date="2019-03" db="EMBL/GenBank/DDBJ databases">
        <title>Genomic Encyclopedia of Type Strains, Phase IV (KMG-IV): sequencing the most valuable type-strain genomes for metagenomic binning, comparative biology and taxonomic classification.</title>
        <authorList>
            <person name="Goeker M."/>
        </authorList>
    </citation>
    <scope>NUCLEOTIDE SEQUENCE [LARGE SCALE GENOMIC DNA]</scope>
    <source>
        <strain evidence="1 2">DSM 19580</strain>
    </source>
</reference>
<evidence type="ECO:0000313" key="2">
    <source>
        <dbReference type="Proteomes" id="UP000295719"/>
    </source>
</evidence>
<accession>A0A4R3YPL3</accession>
<sequence>MEADFFLIEHDGKTSIHKAEFEIGKISLVQKITLQGIAHGAKLNQVMLPKDYESFVHTSANGRRYLVAVAGPQLSSAEIDDLISNAAAKPRPLS</sequence>
<organism evidence="1 2">
    <name type="scientific">Biostraticola tofi</name>
    <dbReference type="NCBI Taxonomy" id="466109"/>
    <lineage>
        <taxon>Bacteria</taxon>
        <taxon>Pseudomonadati</taxon>
        <taxon>Pseudomonadota</taxon>
        <taxon>Gammaproteobacteria</taxon>
        <taxon>Enterobacterales</taxon>
        <taxon>Bruguierivoracaceae</taxon>
        <taxon>Biostraticola</taxon>
    </lineage>
</organism>
<dbReference type="Proteomes" id="UP000295719">
    <property type="component" value="Unassembled WGS sequence"/>
</dbReference>
<evidence type="ECO:0000313" key="1">
    <source>
        <dbReference type="EMBL" id="TCV94320.1"/>
    </source>
</evidence>
<name>A0A4R3YPL3_9GAMM</name>
<dbReference type="OrthoDB" id="9879486at2"/>
<proteinExistence type="predicted"/>
<protein>
    <submittedName>
        <fullName evidence="1">Uncharacterized protein</fullName>
    </submittedName>
</protein>
<keyword evidence="2" id="KW-1185">Reference proteome</keyword>
<dbReference type="AlphaFoldDB" id="A0A4R3YPL3"/>